<keyword evidence="2" id="KW-1185">Reference proteome</keyword>
<accession>A0ABT0B6D5</accession>
<dbReference type="RefSeq" id="WP_243995856.1">
    <property type="nucleotide sequence ID" value="NZ_JALHLE010000033.1"/>
</dbReference>
<reference evidence="1" key="1">
    <citation type="submission" date="2022-03" db="EMBL/GenBank/DDBJ databases">
        <title>Identification of a novel bacterium isolated from mangrove sediments.</title>
        <authorList>
            <person name="Pan X."/>
        </authorList>
    </citation>
    <scope>NUCLEOTIDE SEQUENCE</scope>
    <source>
        <strain evidence="1">B2580</strain>
    </source>
</reference>
<dbReference type="EMBL" id="JALHLE010000033">
    <property type="protein sequence ID" value="MCJ2180436.1"/>
    <property type="molecule type" value="Genomic_DNA"/>
</dbReference>
<evidence type="ECO:0000313" key="1">
    <source>
        <dbReference type="EMBL" id="MCJ2180436.1"/>
    </source>
</evidence>
<dbReference type="Proteomes" id="UP001162880">
    <property type="component" value="Unassembled WGS sequence"/>
</dbReference>
<proteinExistence type="predicted"/>
<evidence type="ECO:0008006" key="3">
    <source>
        <dbReference type="Google" id="ProtNLM"/>
    </source>
</evidence>
<gene>
    <name evidence="1" type="ORF">MTR64_17830</name>
</gene>
<name>A0ABT0B6D5_9SPHN</name>
<organism evidence="1 2">
    <name type="scientific">Novosphingobium album</name>
    <name type="common">ex Hu et al. 2023</name>
    <dbReference type="NCBI Taxonomy" id="2930093"/>
    <lineage>
        <taxon>Bacteria</taxon>
        <taxon>Pseudomonadati</taxon>
        <taxon>Pseudomonadota</taxon>
        <taxon>Alphaproteobacteria</taxon>
        <taxon>Sphingomonadales</taxon>
        <taxon>Sphingomonadaceae</taxon>
        <taxon>Novosphingobium</taxon>
    </lineage>
</organism>
<sequence>MIVVISTFMTLAEALVFWRQNALILSRADFYWSVTIGDEQADVGELSQVCDPDRTAILKKRDRCYAEGWNNAVRQMAAQSWPLDRMRACFLGTGDAILRAPGELDLSMNVVAVGMISRNGIVQQKLPQKRVSFATLSAWTPSCLFPAAMLATYCFPETARIASDIDIFFECFDKRLTFRQIEGFEVGMEDGGLSSQVIASTREYRKLYENRYGFSILARIAEKLKQFRHQIRKY</sequence>
<protein>
    <recommendedName>
        <fullName evidence="3">Glycosyltransferase family 2 protein</fullName>
    </recommendedName>
</protein>
<comment type="caution">
    <text evidence="1">The sequence shown here is derived from an EMBL/GenBank/DDBJ whole genome shotgun (WGS) entry which is preliminary data.</text>
</comment>
<evidence type="ECO:0000313" key="2">
    <source>
        <dbReference type="Proteomes" id="UP001162880"/>
    </source>
</evidence>